<dbReference type="AlphaFoldDB" id="A0AAV9J5R0"/>
<proteinExistence type="predicted"/>
<evidence type="ECO:0000313" key="1">
    <source>
        <dbReference type="EMBL" id="KAK4539981.1"/>
    </source>
</evidence>
<gene>
    <name evidence="1" type="ORF">LTR36_009879</name>
</gene>
<dbReference type="Proteomes" id="UP001324427">
    <property type="component" value="Unassembled WGS sequence"/>
</dbReference>
<sequence>MVDEEWRKHVARWPKDHKRARQYTTLQLLQAVREGVASSELHLLFDYFGLHQRGYKLLRDLQTHLQGDMVKFFGSSYIENESELPFIIGYIFEVVAGSNRVAEHLRLANDGSKMLNNAADVLARFLQGENGRKSIMTAKALSNSVSFAFTNGMLE</sequence>
<reference evidence="1 2" key="1">
    <citation type="submission" date="2021-11" db="EMBL/GenBank/DDBJ databases">
        <title>Black yeast isolated from Biological Soil Crust.</title>
        <authorList>
            <person name="Kurbessoian T."/>
        </authorList>
    </citation>
    <scope>NUCLEOTIDE SEQUENCE [LARGE SCALE GENOMIC DNA]</scope>
    <source>
        <strain evidence="1 2">CCFEE 5522</strain>
    </source>
</reference>
<comment type="caution">
    <text evidence="1">The sequence shown here is derived from an EMBL/GenBank/DDBJ whole genome shotgun (WGS) entry which is preliminary data.</text>
</comment>
<organism evidence="1 2">
    <name type="scientific">Oleoguttula mirabilis</name>
    <dbReference type="NCBI Taxonomy" id="1507867"/>
    <lineage>
        <taxon>Eukaryota</taxon>
        <taxon>Fungi</taxon>
        <taxon>Dikarya</taxon>
        <taxon>Ascomycota</taxon>
        <taxon>Pezizomycotina</taxon>
        <taxon>Dothideomycetes</taxon>
        <taxon>Dothideomycetidae</taxon>
        <taxon>Mycosphaerellales</taxon>
        <taxon>Teratosphaeriaceae</taxon>
        <taxon>Oleoguttula</taxon>
    </lineage>
</organism>
<dbReference type="PANTHER" id="PTHR38795">
    <property type="entry name" value="DUF6604 DOMAIN-CONTAINING PROTEIN"/>
    <property type="match status" value="1"/>
</dbReference>
<evidence type="ECO:0000313" key="2">
    <source>
        <dbReference type="Proteomes" id="UP001324427"/>
    </source>
</evidence>
<protein>
    <submittedName>
        <fullName evidence="1">Uncharacterized protein</fullName>
    </submittedName>
</protein>
<accession>A0AAV9J5R0</accession>
<name>A0AAV9J5R0_9PEZI</name>
<keyword evidence="2" id="KW-1185">Reference proteome</keyword>
<dbReference type="EMBL" id="JAVFHQ010000077">
    <property type="protein sequence ID" value="KAK4539981.1"/>
    <property type="molecule type" value="Genomic_DNA"/>
</dbReference>
<dbReference type="PANTHER" id="PTHR38795:SF1">
    <property type="entry name" value="DUF6604 DOMAIN-CONTAINING PROTEIN"/>
    <property type="match status" value="1"/>
</dbReference>